<keyword evidence="11" id="KW-1185">Reference proteome</keyword>
<keyword evidence="4 10" id="KW-0378">Hydrolase</keyword>
<organism evidence="10 11">
    <name type="scientific">Tichowtungia aerotolerans</name>
    <dbReference type="NCBI Taxonomy" id="2697043"/>
    <lineage>
        <taxon>Bacteria</taxon>
        <taxon>Pseudomonadati</taxon>
        <taxon>Kiritimatiellota</taxon>
        <taxon>Tichowtungiia</taxon>
        <taxon>Tichowtungiales</taxon>
        <taxon>Tichowtungiaceae</taxon>
        <taxon>Tichowtungia</taxon>
    </lineage>
</organism>
<dbReference type="PRINTS" id="PR00738">
    <property type="entry name" value="GLHYDRLASE20"/>
</dbReference>
<dbReference type="Gene3D" id="3.20.20.80">
    <property type="entry name" value="Glycosidases"/>
    <property type="match status" value="1"/>
</dbReference>
<name>A0A6P1MCU1_9BACT</name>
<sequence length="681" mass="77031">MKKILIAGMIVVTAISFRCQADLLAEWHTSGLPGGFKLNSVWKPVVAARIDKNKSRIKLDETKLKTGYGRHASRMTFFSQNTGSLAINRYLQLQIAPVPGATMALDRLVLNVKSAVGDGAEKIAVRSSVDNFSKNLLATDLVRGEEKTIRLELAEFDGIESVVEFRIYFWRATKWGCGYLEDLTTGEGAVQIFGKVNSTTNDAVLLQSDVGVSQHSLIPWPKEISFGSGMLEVKSGTSICIQNNKIQPLAEVFQKELAHLFGLDLAIIRKVGSRGDVLLEIDPMLEETQYRIIINDQVVVKGGSYSALAFGTVTVGQLMEQEKAGGSVQLSKAVITDSPDCSYRGLMVDLARKWHPVDAVKQLVDLCRWYKINYLHLHFTDNQSWTLPSKIQPMVSTPARHYTFSELYELEHYASSRGVTIVPEIDVPGHSRALIQALPDYVAISHQPWSAISAGREEAYDLLDELIGEVCEIFSSTPYFHIGADEVKFEEWERDEFAMEYMKKNGIEDLHDLYHHFIVRMNEIVKSHGKQTIVWEGFKLGGRTDIPKDVIVMPFESYYEDPRQLAQEGYTIINTSWKPLYIVNKRRWSPEEIYQWNIYRWENWSSKSLAINGLEVSEKANVIGAQICAWEQSAEAEIPSIRKRLAALSERVWNIYPSKPVEDFLSRLDVLDHRFSLLNNQ</sequence>
<evidence type="ECO:0000256" key="3">
    <source>
        <dbReference type="ARBA" id="ARBA00012663"/>
    </source>
</evidence>
<dbReference type="GO" id="GO:0030203">
    <property type="term" value="P:glycosaminoglycan metabolic process"/>
    <property type="evidence" value="ECO:0007669"/>
    <property type="project" value="TreeGrafter"/>
</dbReference>
<feature type="active site" description="Proton donor" evidence="6">
    <location>
        <position position="486"/>
    </location>
</feature>
<dbReference type="Pfam" id="PF02838">
    <property type="entry name" value="Glyco_hydro_20b"/>
    <property type="match status" value="1"/>
</dbReference>
<evidence type="ECO:0000259" key="8">
    <source>
        <dbReference type="Pfam" id="PF00728"/>
    </source>
</evidence>
<dbReference type="Proteomes" id="UP000464954">
    <property type="component" value="Chromosome"/>
</dbReference>
<evidence type="ECO:0000256" key="1">
    <source>
        <dbReference type="ARBA" id="ARBA00001231"/>
    </source>
</evidence>
<dbReference type="RefSeq" id="WP_160629571.1">
    <property type="nucleotide sequence ID" value="NZ_CP047593.1"/>
</dbReference>
<evidence type="ECO:0000313" key="10">
    <source>
        <dbReference type="EMBL" id="QHI70394.1"/>
    </source>
</evidence>
<accession>A0A6P1MCU1</accession>
<dbReference type="EC" id="3.2.1.52" evidence="3"/>
<protein>
    <recommendedName>
        <fullName evidence="3">beta-N-acetylhexosaminidase</fullName>
        <ecNumber evidence="3">3.2.1.52</ecNumber>
    </recommendedName>
</protein>
<evidence type="ECO:0000256" key="4">
    <source>
        <dbReference type="ARBA" id="ARBA00022801"/>
    </source>
</evidence>
<dbReference type="SUPFAM" id="SSF55545">
    <property type="entry name" value="beta-N-acetylhexosaminidase-like domain"/>
    <property type="match status" value="1"/>
</dbReference>
<feature type="domain" description="Beta-hexosaminidase bacterial type N-terminal" evidence="9">
    <location>
        <begin position="215"/>
        <end position="337"/>
    </location>
</feature>
<feature type="domain" description="Glycoside hydrolase family 20 catalytic" evidence="8">
    <location>
        <begin position="342"/>
        <end position="654"/>
    </location>
</feature>
<dbReference type="InterPro" id="IPR029018">
    <property type="entry name" value="Hex-like_dom2"/>
</dbReference>
<comment type="catalytic activity">
    <reaction evidence="1">
        <text>Hydrolysis of terminal non-reducing N-acetyl-D-hexosamine residues in N-acetyl-beta-D-hexosaminides.</text>
        <dbReference type="EC" id="3.2.1.52"/>
    </reaction>
</comment>
<evidence type="ECO:0000256" key="6">
    <source>
        <dbReference type="PIRSR" id="PIRSR625705-1"/>
    </source>
</evidence>
<dbReference type="Gene3D" id="3.30.379.10">
    <property type="entry name" value="Chitobiase/beta-hexosaminidase domain 2-like"/>
    <property type="match status" value="1"/>
</dbReference>
<keyword evidence="5" id="KW-0326">Glycosidase</keyword>
<keyword evidence="7" id="KW-0732">Signal</keyword>
<dbReference type="PANTHER" id="PTHR22600">
    <property type="entry name" value="BETA-HEXOSAMINIDASE"/>
    <property type="match status" value="1"/>
</dbReference>
<comment type="similarity">
    <text evidence="2">Belongs to the glycosyl hydrolase 20 family.</text>
</comment>
<dbReference type="GO" id="GO:0005975">
    <property type="term" value="P:carbohydrate metabolic process"/>
    <property type="evidence" value="ECO:0007669"/>
    <property type="project" value="InterPro"/>
</dbReference>
<dbReference type="EMBL" id="CP047593">
    <property type="protein sequence ID" value="QHI70394.1"/>
    <property type="molecule type" value="Genomic_DNA"/>
</dbReference>
<feature type="signal peptide" evidence="7">
    <location>
        <begin position="1"/>
        <end position="21"/>
    </location>
</feature>
<dbReference type="PANTHER" id="PTHR22600:SF57">
    <property type="entry name" value="BETA-N-ACETYLHEXOSAMINIDASE"/>
    <property type="match status" value="1"/>
</dbReference>
<evidence type="ECO:0000256" key="7">
    <source>
        <dbReference type="SAM" id="SignalP"/>
    </source>
</evidence>
<reference evidence="10 11" key="1">
    <citation type="submission" date="2020-01" db="EMBL/GenBank/DDBJ databases">
        <title>Ponticoccus aerotolerans gen. nov., sp. nov., an anaerobic bacterium and proposal of Ponticoccusceae fam. nov., Ponticoccusles ord. nov. and Ponticoccuse classis nov. in the phylum Kiritimatiellaeota.</title>
        <authorList>
            <person name="Zhou L.Y."/>
            <person name="Du Z.J."/>
        </authorList>
    </citation>
    <scope>NUCLEOTIDE SEQUENCE [LARGE SCALE GENOMIC DNA]</scope>
    <source>
        <strain evidence="10 11">S-5007</strain>
    </source>
</reference>
<dbReference type="InterPro" id="IPR015883">
    <property type="entry name" value="Glyco_hydro_20_cat"/>
</dbReference>
<dbReference type="GO" id="GO:0016020">
    <property type="term" value="C:membrane"/>
    <property type="evidence" value="ECO:0007669"/>
    <property type="project" value="TreeGrafter"/>
</dbReference>
<dbReference type="InterPro" id="IPR017853">
    <property type="entry name" value="GH"/>
</dbReference>
<dbReference type="InterPro" id="IPR025705">
    <property type="entry name" value="Beta_hexosaminidase_sua/sub"/>
</dbReference>
<dbReference type="GO" id="GO:0004563">
    <property type="term" value="F:beta-N-acetylhexosaminidase activity"/>
    <property type="evidence" value="ECO:0007669"/>
    <property type="project" value="UniProtKB-EC"/>
</dbReference>
<dbReference type="KEGG" id="taer:GT409_13395"/>
<dbReference type="AlphaFoldDB" id="A0A6P1MCU1"/>
<feature type="chain" id="PRO_5026905082" description="beta-N-acetylhexosaminidase" evidence="7">
    <location>
        <begin position="22"/>
        <end position="681"/>
    </location>
</feature>
<proteinExistence type="inferred from homology"/>
<gene>
    <name evidence="10" type="ORF">GT409_13395</name>
</gene>
<dbReference type="InterPro" id="IPR015882">
    <property type="entry name" value="HEX_bac_N"/>
</dbReference>
<evidence type="ECO:0000313" key="11">
    <source>
        <dbReference type="Proteomes" id="UP000464954"/>
    </source>
</evidence>
<evidence type="ECO:0000259" key="9">
    <source>
        <dbReference type="Pfam" id="PF02838"/>
    </source>
</evidence>
<dbReference type="Pfam" id="PF00728">
    <property type="entry name" value="Glyco_hydro_20"/>
    <property type="match status" value="1"/>
</dbReference>
<dbReference type="SUPFAM" id="SSF51445">
    <property type="entry name" value="(Trans)glycosidases"/>
    <property type="match status" value="1"/>
</dbReference>
<evidence type="ECO:0000256" key="5">
    <source>
        <dbReference type="ARBA" id="ARBA00023295"/>
    </source>
</evidence>
<evidence type="ECO:0000256" key="2">
    <source>
        <dbReference type="ARBA" id="ARBA00006285"/>
    </source>
</evidence>